<dbReference type="PANTHER" id="PTHR33164">
    <property type="entry name" value="TRANSCRIPTIONAL REGULATOR, MARR FAMILY"/>
    <property type="match status" value="1"/>
</dbReference>
<evidence type="ECO:0000313" key="3">
    <source>
        <dbReference type="Proteomes" id="UP000070092"/>
    </source>
</evidence>
<comment type="caution">
    <text evidence="2">The sequence shown here is derived from an EMBL/GenBank/DDBJ whole genome shotgun (WGS) entry which is preliminary data.</text>
</comment>
<gene>
    <name evidence="2" type="ORF">HMPREF3196_01397</name>
</gene>
<proteinExistence type="predicted"/>
<dbReference type="InterPro" id="IPR000835">
    <property type="entry name" value="HTH_MarR-typ"/>
</dbReference>
<reference evidence="2 3" key="1">
    <citation type="submission" date="2016-01" db="EMBL/GenBank/DDBJ databases">
        <authorList>
            <person name="Oliw E.H."/>
        </authorList>
    </citation>
    <scope>NUCLEOTIDE SEQUENCE [LARGE SCALE GENOMIC DNA]</scope>
    <source>
        <strain evidence="2 3">MJR8628B</strain>
    </source>
</reference>
<feature type="domain" description="HTH marR-type" evidence="1">
    <location>
        <begin position="51"/>
        <end position="151"/>
    </location>
</feature>
<dbReference type="GO" id="GO:0006950">
    <property type="term" value="P:response to stress"/>
    <property type="evidence" value="ECO:0007669"/>
    <property type="project" value="TreeGrafter"/>
</dbReference>
<dbReference type="AlphaFoldDB" id="A0A133KMR4"/>
<organism evidence="2 3">
    <name type="scientific">Bifidobacterium bifidum</name>
    <dbReference type="NCBI Taxonomy" id="1681"/>
    <lineage>
        <taxon>Bacteria</taxon>
        <taxon>Bacillati</taxon>
        <taxon>Actinomycetota</taxon>
        <taxon>Actinomycetes</taxon>
        <taxon>Bifidobacteriales</taxon>
        <taxon>Bifidobacteriaceae</taxon>
        <taxon>Bifidobacterium</taxon>
    </lineage>
</organism>
<dbReference type="Gene3D" id="1.10.10.10">
    <property type="entry name" value="Winged helix-like DNA-binding domain superfamily/Winged helix DNA-binding domain"/>
    <property type="match status" value="1"/>
</dbReference>
<dbReference type="EMBL" id="LRPO01000038">
    <property type="protein sequence ID" value="KWZ80989.1"/>
    <property type="molecule type" value="Genomic_DNA"/>
</dbReference>
<dbReference type="SUPFAM" id="SSF46785">
    <property type="entry name" value="Winged helix' DNA-binding domain"/>
    <property type="match status" value="1"/>
</dbReference>
<dbReference type="PATRIC" id="fig|1681.53.peg.1376"/>
<name>A0A133KMR4_BIFBI</name>
<dbReference type="Proteomes" id="UP000070092">
    <property type="component" value="Unassembled WGS sequence"/>
</dbReference>
<accession>A0A133KMR4</accession>
<dbReference type="Pfam" id="PF12802">
    <property type="entry name" value="MarR_2"/>
    <property type="match status" value="1"/>
</dbReference>
<dbReference type="InterPro" id="IPR036390">
    <property type="entry name" value="WH_DNA-bd_sf"/>
</dbReference>
<dbReference type="InterPro" id="IPR039422">
    <property type="entry name" value="MarR/SlyA-like"/>
</dbReference>
<dbReference type="SMART" id="SM00347">
    <property type="entry name" value="HTH_MARR"/>
    <property type="match status" value="1"/>
</dbReference>
<evidence type="ECO:0000259" key="1">
    <source>
        <dbReference type="SMART" id="SM00347"/>
    </source>
</evidence>
<evidence type="ECO:0000313" key="2">
    <source>
        <dbReference type="EMBL" id="KWZ80989.1"/>
    </source>
</evidence>
<dbReference type="PANTHER" id="PTHR33164:SF43">
    <property type="entry name" value="HTH-TYPE TRANSCRIPTIONAL REPRESSOR YETL"/>
    <property type="match status" value="1"/>
</dbReference>
<dbReference type="InterPro" id="IPR036388">
    <property type="entry name" value="WH-like_DNA-bd_sf"/>
</dbReference>
<dbReference type="GO" id="GO:0003700">
    <property type="term" value="F:DNA-binding transcription factor activity"/>
    <property type="evidence" value="ECO:0007669"/>
    <property type="project" value="InterPro"/>
</dbReference>
<sequence length="174" mass="19386">MIVLMSDNSENAAVGHGGERDMARDIEASSIASHIDLFFDELHRIDVAYSDYARRAGVSDNVMCILDYLKDHDGASQRAICEYTLLPRQTVNNVIASFVAHGFVELGDAEGDRRVKTVRFTPAGRRYCNSLIAPSRAAEYRAMSELPDELRSALLKGMGVYGRVFRKQMHDISV</sequence>
<protein>
    <submittedName>
        <fullName evidence="2">Transcriptional regulator, MarR family</fullName>
    </submittedName>
</protein>